<reference evidence="2 3" key="1">
    <citation type="journal article" date="2015" name="Microbiome">
        <title>Genomic resolution of linkages in carbon, nitrogen, and sulfur cycling among widespread estuary sediment bacteria.</title>
        <authorList>
            <person name="Baker B.J."/>
            <person name="Lazar C.S."/>
            <person name="Teske A.P."/>
            <person name="Dick G.J."/>
        </authorList>
    </citation>
    <scope>NUCLEOTIDE SEQUENCE [LARGE SCALE GENOMIC DNA]</scope>
    <source>
        <strain evidence="2">SM1_77</strain>
    </source>
</reference>
<feature type="transmembrane region" description="Helical" evidence="1">
    <location>
        <begin position="36"/>
        <end position="59"/>
    </location>
</feature>
<evidence type="ECO:0000313" key="3">
    <source>
        <dbReference type="Proteomes" id="UP000050975"/>
    </source>
</evidence>
<dbReference type="EMBL" id="LJVE01000029">
    <property type="protein sequence ID" value="KPL14946.1"/>
    <property type="molecule type" value="Genomic_DNA"/>
</dbReference>
<gene>
    <name evidence="2" type="ORF">AMJ74_02480</name>
</gene>
<feature type="transmembrane region" description="Helical" evidence="1">
    <location>
        <begin position="103"/>
        <end position="131"/>
    </location>
</feature>
<feature type="transmembrane region" description="Helical" evidence="1">
    <location>
        <begin position="183"/>
        <end position="202"/>
    </location>
</feature>
<keyword evidence="1" id="KW-1133">Transmembrane helix</keyword>
<name>A0A0S8JZH7_UNCW3</name>
<evidence type="ECO:0000256" key="1">
    <source>
        <dbReference type="SAM" id="Phobius"/>
    </source>
</evidence>
<organism evidence="2 3">
    <name type="scientific">candidate division WOR_3 bacterium SM1_77</name>
    <dbReference type="NCBI Taxonomy" id="1703778"/>
    <lineage>
        <taxon>Bacteria</taxon>
        <taxon>Bacteria division WOR-3</taxon>
    </lineage>
</organism>
<proteinExistence type="predicted"/>
<comment type="caution">
    <text evidence="2">The sequence shown here is derived from an EMBL/GenBank/DDBJ whole genome shotgun (WGS) entry which is preliminary data.</text>
</comment>
<sequence length="210" mass="23539">MKREIPIVITFLTGVICVIAFFVPHAPVGGLQQRFLIWYSIVAGFTMIIGLDSLIKYNIKKISQRKKGWPYSYVLLFGLVLTLVTGFQSWFRYNTPFELQSSFMYTYIHIIVPLQATMFALLAFFISSAAYRAFRARTFEATLLLIAAAIVMLGRVPIGAMISDKIPALSDWLLNVPQLAAKRGIYIGATLGGIAMSLRIILGIERTYLT</sequence>
<feature type="transmembrane region" description="Helical" evidence="1">
    <location>
        <begin position="71"/>
        <end position="91"/>
    </location>
</feature>
<feature type="transmembrane region" description="Helical" evidence="1">
    <location>
        <begin position="7"/>
        <end position="24"/>
    </location>
</feature>
<accession>A0A0S8JZH7</accession>
<dbReference type="Proteomes" id="UP000050975">
    <property type="component" value="Unassembled WGS sequence"/>
</dbReference>
<dbReference type="AlphaFoldDB" id="A0A0S8JZH7"/>
<keyword evidence="1" id="KW-0812">Transmembrane</keyword>
<keyword evidence="1" id="KW-0472">Membrane</keyword>
<evidence type="ECO:0000313" key="2">
    <source>
        <dbReference type="EMBL" id="KPL14946.1"/>
    </source>
</evidence>
<protein>
    <submittedName>
        <fullName evidence="2">Uncharacterized protein</fullName>
    </submittedName>
</protein>
<feature type="transmembrane region" description="Helical" evidence="1">
    <location>
        <begin position="143"/>
        <end position="163"/>
    </location>
</feature>